<accession>A0A224Y5M6</accession>
<keyword evidence="1" id="KW-0732">Signal</keyword>
<protein>
    <submittedName>
        <fullName evidence="2">Defensin</fullName>
    </submittedName>
</protein>
<evidence type="ECO:0000313" key="2">
    <source>
        <dbReference type="EMBL" id="MAA12005.1"/>
    </source>
</evidence>
<organism evidence="2">
    <name type="scientific">Rhipicephalus zambeziensis</name>
    <dbReference type="NCBI Taxonomy" id="60191"/>
    <lineage>
        <taxon>Eukaryota</taxon>
        <taxon>Metazoa</taxon>
        <taxon>Ecdysozoa</taxon>
        <taxon>Arthropoda</taxon>
        <taxon>Chelicerata</taxon>
        <taxon>Arachnida</taxon>
        <taxon>Acari</taxon>
        <taxon>Parasitiformes</taxon>
        <taxon>Ixodida</taxon>
        <taxon>Ixodoidea</taxon>
        <taxon>Ixodidae</taxon>
        <taxon>Rhipicephalinae</taxon>
        <taxon>Rhipicephalus</taxon>
        <taxon>Rhipicephalus</taxon>
    </lineage>
</organism>
<name>A0A224Y5M6_9ACAR</name>
<proteinExistence type="predicted"/>
<sequence length="83" mass="9137">MMSAAHSAFILIVATTIAMIDISSTSMWYFPNGQCTSVGLPCSNYSNYNNCTGTCNCILYRDTTGVSKICMEPGYNPLHMIMY</sequence>
<dbReference type="AlphaFoldDB" id="A0A224Y5M6"/>
<reference evidence="2" key="1">
    <citation type="journal article" date="2017" name="Parasit. Vectors">
        <title>Sialotranscriptomics of Rhipicephalus zambeziensis reveals intricate expression profiles of secretory proteins and suggests tight temporal transcriptional regulation during blood-feeding.</title>
        <authorList>
            <person name="de Castro M.H."/>
            <person name="de Klerk D."/>
            <person name="Pienaar R."/>
            <person name="Rees D.J.G."/>
            <person name="Mans B.J."/>
        </authorList>
    </citation>
    <scope>NUCLEOTIDE SEQUENCE</scope>
    <source>
        <tissue evidence="2">Salivary glands</tissue>
    </source>
</reference>
<feature type="chain" id="PRO_5012850001" evidence="1">
    <location>
        <begin position="26"/>
        <end position="83"/>
    </location>
</feature>
<evidence type="ECO:0000256" key="1">
    <source>
        <dbReference type="SAM" id="SignalP"/>
    </source>
</evidence>
<dbReference type="EMBL" id="GFPF01000859">
    <property type="protein sequence ID" value="MAA12005.1"/>
    <property type="molecule type" value="Transcribed_RNA"/>
</dbReference>
<feature type="signal peptide" evidence="1">
    <location>
        <begin position="1"/>
        <end position="25"/>
    </location>
</feature>